<feature type="compositionally biased region" description="Low complexity" evidence="1">
    <location>
        <begin position="17"/>
        <end position="27"/>
    </location>
</feature>
<feature type="compositionally biased region" description="Low complexity" evidence="1">
    <location>
        <begin position="99"/>
        <end position="117"/>
    </location>
</feature>
<feature type="region of interest" description="Disordered" evidence="1">
    <location>
        <begin position="181"/>
        <end position="223"/>
    </location>
</feature>
<evidence type="ECO:0000259" key="2">
    <source>
        <dbReference type="Pfam" id="PF03732"/>
    </source>
</evidence>
<feature type="compositionally biased region" description="Basic and acidic residues" evidence="1">
    <location>
        <begin position="905"/>
        <end position="917"/>
    </location>
</feature>
<evidence type="ECO:0000313" key="4">
    <source>
        <dbReference type="Proteomes" id="UP001324115"/>
    </source>
</evidence>
<sequence length="1224" mass="137229">MASKKSQIPKNATKSVGGSTSSSTSTGPMTRNKAKAMKLTTSQEVEGKVPVTKLISAPAQPKTVISLKTLRTSKHTSSRRGDSTFALEDSTIGSEYHYSASDAGSSTSSQAGSSQGSPREVTSSIFSKNSSRTIAMAAMMMETATIDEKIAEMGHAIAKLTKTVEEKDLQIATLMNKLEVQNRGESSKGHSHTHQHTSQDAHTSSPKKAGGPQGSSTSISSLSVQQLQDMITNTIRAQYGGAPQNSLMYSKPYTKRIDILQMPAGYQPPKFQQFDGKGNPKQHIAHFIETCNNAGTDGDLLTKQFVRTLRGNAFDWYTDLEPESIDSWEQMEREFLNRFYSTRRTVSMLELTNTKQWKDEPVVDYINRWRSLSLDCKDRLSESSGVAMCIQGMHWGLLYILQGIKPHTFEELATRAHDMELSLSSHGEKGLPVDQQHKEKKDTRRGDKSSRSMVKESMAVAVEPVKISSKENRRMEKRAGPIQEREKRRLTLKEMEEKTYPFPDADVRGMLEDLLEKNVIKLPECKRPEEMGRTNDPKYCMYHRVVSHPVEKCFVLKDLILRLAKEGKILLDLDETAEANHATFAVGSPIFVKSPTPVEVRSTLPSTSRAYCKHIQFGTLEPMHMSCFNPQDDDKADDELVGDEEGWTFVTYKRLRKPRNPKPHVPYKKRELQEGPLPITLHEFFPKSFFAEGLMATTYMVSYHDADDRENPTEKEEKVDLEEIKTTKEGGSETHASEEAVALCAHCCDKMTFADEDLLLASKPHNRPLFVSGYTQGEKGTMRRLGISMEELSKSRLVIQGFNQEGQRAIGMIRLDVTIDELKARPLFHVIDSKTSYNLLLRRPWIHGNGVIPSTLHQCFKYCDGKQVKVVTADLQPFTVAESHFADAKFYLDCDMTYDVPQEESTEKKKATRKEGGESLMEGPKPNSEVRQKFCEEKKEAPIVLRYVPASKRKEGQSPFGLTMETKDKCKKSIQEDDVSILKSDFTLPLPKLDQVASTKPPLKGFTRAMSNLVEEDSLPIRRTEEGFDPKAYKLLAKSGYDFKNPPQLGQLYSDYVEEKSHGLNSTQSKLKQQGYAIEIPRTGLGYSSQEPVRISAKGKGKKVTSQHITFEVEEEGKPKPVARSSVFDRLGTSTPRESVFNRLSISLPTKEGTSRTRRSAFDRLGSTSSSTDTPRPKEGKSGLQKRNGTEACSLIPSRMKRELIVEVSIGDSLKVKRRTIVHT</sequence>
<feature type="region of interest" description="Disordered" evidence="1">
    <location>
        <begin position="424"/>
        <end position="455"/>
    </location>
</feature>
<dbReference type="Proteomes" id="UP001324115">
    <property type="component" value="Unassembled WGS sequence"/>
</dbReference>
<dbReference type="EMBL" id="JAXUIC010000473">
    <property type="protein sequence ID" value="KAK4539698.1"/>
    <property type="molecule type" value="Genomic_DNA"/>
</dbReference>
<feature type="region of interest" description="Disordered" evidence="1">
    <location>
        <begin position="902"/>
        <end position="929"/>
    </location>
</feature>
<dbReference type="Pfam" id="PF03732">
    <property type="entry name" value="Retrotrans_gag"/>
    <property type="match status" value="1"/>
</dbReference>
<evidence type="ECO:0000313" key="3">
    <source>
        <dbReference type="EMBL" id="KAK4539698.1"/>
    </source>
</evidence>
<proteinExistence type="predicted"/>
<gene>
    <name evidence="3" type="ORF">RGQ29_031888</name>
</gene>
<reference evidence="3 4" key="1">
    <citation type="journal article" date="2023" name="G3 (Bethesda)">
        <title>A haplotype-resolved chromosome-scale genome for Quercus rubra L. provides insights into the genetics of adaptive traits for red oak species.</title>
        <authorList>
            <person name="Kapoor B."/>
            <person name="Jenkins J."/>
            <person name="Schmutz J."/>
            <person name="Zhebentyayeva T."/>
            <person name="Kuelheim C."/>
            <person name="Coggeshall M."/>
            <person name="Heim C."/>
            <person name="Lasky J.R."/>
            <person name="Leites L."/>
            <person name="Islam-Faridi N."/>
            <person name="Romero-Severson J."/>
            <person name="DeLeo V.L."/>
            <person name="Lucas S.M."/>
            <person name="Lazic D."/>
            <person name="Gailing O."/>
            <person name="Carlson J."/>
            <person name="Staton M."/>
        </authorList>
    </citation>
    <scope>NUCLEOTIDE SEQUENCE [LARGE SCALE GENOMIC DNA]</scope>
    <source>
        <strain evidence="3">Pseudo-F2</strain>
    </source>
</reference>
<keyword evidence="4" id="KW-1185">Reference proteome</keyword>
<organism evidence="3 4">
    <name type="scientific">Quercus rubra</name>
    <name type="common">Northern red oak</name>
    <name type="synonym">Quercus borealis</name>
    <dbReference type="NCBI Taxonomy" id="3512"/>
    <lineage>
        <taxon>Eukaryota</taxon>
        <taxon>Viridiplantae</taxon>
        <taxon>Streptophyta</taxon>
        <taxon>Embryophyta</taxon>
        <taxon>Tracheophyta</taxon>
        <taxon>Spermatophyta</taxon>
        <taxon>Magnoliopsida</taxon>
        <taxon>eudicotyledons</taxon>
        <taxon>Gunneridae</taxon>
        <taxon>Pentapetalae</taxon>
        <taxon>rosids</taxon>
        <taxon>fabids</taxon>
        <taxon>Fagales</taxon>
        <taxon>Fagaceae</taxon>
        <taxon>Quercus</taxon>
    </lineage>
</organism>
<feature type="compositionally biased region" description="Polar residues" evidence="1">
    <location>
        <begin position="196"/>
        <end position="206"/>
    </location>
</feature>
<comment type="caution">
    <text evidence="3">The sequence shown here is derived from an EMBL/GenBank/DDBJ whole genome shotgun (WGS) entry which is preliminary data.</text>
</comment>
<dbReference type="PANTHER" id="PTHR33437">
    <property type="entry name" value="OS06G0361200 PROTEIN"/>
    <property type="match status" value="1"/>
</dbReference>
<feature type="region of interest" description="Disordered" evidence="1">
    <location>
        <begin position="1144"/>
        <end position="1191"/>
    </location>
</feature>
<feature type="compositionally biased region" description="Polar residues" evidence="1">
    <location>
        <begin position="1"/>
        <end position="16"/>
    </location>
</feature>
<feature type="compositionally biased region" description="Basic and acidic residues" evidence="1">
    <location>
        <begin position="424"/>
        <end position="454"/>
    </location>
</feature>
<feature type="region of interest" description="Disordered" evidence="1">
    <location>
        <begin position="1"/>
        <end position="126"/>
    </location>
</feature>
<feature type="compositionally biased region" description="Low complexity" evidence="1">
    <location>
        <begin position="214"/>
        <end position="223"/>
    </location>
</feature>
<protein>
    <recommendedName>
        <fullName evidence="2">Retrotransposon gag domain-containing protein</fullName>
    </recommendedName>
</protein>
<name>A0AAN7DUH0_QUERU</name>
<accession>A0AAN7DUH0</accession>
<evidence type="ECO:0000256" key="1">
    <source>
        <dbReference type="SAM" id="MobiDB-lite"/>
    </source>
</evidence>
<dbReference type="InterPro" id="IPR005162">
    <property type="entry name" value="Retrotrans_gag_dom"/>
</dbReference>
<dbReference type="PANTHER" id="PTHR33437:SF2">
    <property type="entry name" value="OS06G0361200 PROTEIN"/>
    <property type="match status" value="1"/>
</dbReference>
<dbReference type="AlphaFoldDB" id="A0AAN7DUH0"/>
<feature type="domain" description="Retrotransposon gag" evidence="2">
    <location>
        <begin position="305"/>
        <end position="394"/>
    </location>
</feature>